<evidence type="ECO:0000256" key="1">
    <source>
        <dbReference type="ARBA" id="ARBA00004953"/>
    </source>
</evidence>
<dbReference type="Pfam" id="PF00590">
    <property type="entry name" value="TP_methylase"/>
    <property type="match status" value="1"/>
</dbReference>
<dbReference type="NCBIfam" id="TIGR02434">
    <property type="entry name" value="CobF"/>
    <property type="match status" value="1"/>
</dbReference>
<dbReference type="PANTHER" id="PTHR43467">
    <property type="entry name" value="COBALT-PRECORRIN-2 C(20)-METHYLTRANSFERASE"/>
    <property type="match status" value="1"/>
</dbReference>
<evidence type="ECO:0000313" key="7">
    <source>
        <dbReference type="EMBL" id="GIG45842.1"/>
    </source>
</evidence>
<protein>
    <submittedName>
        <fullName evidence="7">Precorrin-6A synthase (Deacetylating)</fullName>
    </submittedName>
</protein>
<sequence>MRKVLIIGIGAGDPEHVTVQAVNAMNAVDVFLVLDKGDTTADLTEARRAICERFATQRPYRTVVIADPPRDRTAADYEGAVRDWRDERARMIEEALLAEAEDAVVGILAWGDPALYDGTIRILDTIAARGNVAVDYAVIPGITSVQVLTARHRIMLNRVAGPVHITTGRRLAAGWPDGCDDVVVMLDADLACRAYRDEDVDIYWGAYLGTPDELLVAGRLGKVVDEIDAVRREARARKGWIMDTYLLRRV</sequence>
<dbReference type="InterPro" id="IPR014777">
    <property type="entry name" value="4pyrrole_Mease_sub1"/>
</dbReference>
<feature type="domain" description="Tetrapyrrole methylase" evidence="6">
    <location>
        <begin position="3"/>
        <end position="223"/>
    </location>
</feature>
<keyword evidence="5" id="KW-0949">S-adenosyl-L-methionine</keyword>
<evidence type="ECO:0000256" key="4">
    <source>
        <dbReference type="ARBA" id="ARBA00022679"/>
    </source>
</evidence>
<comment type="caution">
    <text evidence="7">The sequence shown here is derived from an EMBL/GenBank/DDBJ whole genome shotgun (WGS) entry which is preliminary data.</text>
</comment>
<dbReference type="GO" id="GO:0009236">
    <property type="term" value="P:cobalamin biosynthetic process"/>
    <property type="evidence" value="ECO:0007669"/>
    <property type="project" value="UniProtKB-KW"/>
</dbReference>
<dbReference type="RefSeq" id="WP_203847634.1">
    <property type="nucleotide sequence ID" value="NZ_BAAAVW010000033.1"/>
</dbReference>
<dbReference type="SUPFAM" id="SSF53790">
    <property type="entry name" value="Tetrapyrrole methylase"/>
    <property type="match status" value="1"/>
</dbReference>
<evidence type="ECO:0000256" key="2">
    <source>
        <dbReference type="ARBA" id="ARBA00022573"/>
    </source>
</evidence>
<keyword evidence="2" id="KW-0169">Cobalamin biosynthesis</keyword>
<dbReference type="PIRSF" id="PIRSF036525">
    <property type="entry name" value="CobF"/>
    <property type="match status" value="1"/>
</dbReference>
<dbReference type="InterPro" id="IPR035996">
    <property type="entry name" value="4pyrrol_Methylase_sf"/>
</dbReference>
<evidence type="ECO:0000313" key="8">
    <source>
        <dbReference type="Proteomes" id="UP000660611"/>
    </source>
</evidence>
<accession>A0A919PLL5</accession>
<keyword evidence="8" id="KW-1185">Reference proteome</keyword>
<organism evidence="7 8">
    <name type="scientific">Dactylosporangium siamense</name>
    <dbReference type="NCBI Taxonomy" id="685454"/>
    <lineage>
        <taxon>Bacteria</taxon>
        <taxon>Bacillati</taxon>
        <taxon>Actinomycetota</taxon>
        <taxon>Actinomycetes</taxon>
        <taxon>Micromonosporales</taxon>
        <taxon>Micromonosporaceae</taxon>
        <taxon>Dactylosporangium</taxon>
    </lineage>
</organism>
<proteinExistence type="predicted"/>
<dbReference type="Gene3D" id="3.40.1010.10">
    <property type="entry name" value="Cobalt-precorrin-4 Transmethylase, Domain 1"/>
    <property type="match status" value="1"/>
</dbReference>
<dbReference type="InterPro" id="IPR012797">
    <property type="entry name" value="CobF"/>
</dbReference>
<keyword evidence="4" id="KW-0808">Transferase</keyword>
<dbReference type="InterPro" id="IPR000878">
    <property type="entry name" value="4pyrrol_Mease"/>
</dbReference>
<evidence type="ECO:0000256" key="5">
    <source>
        <dbReference type="ARBA" id="ARBA00022691"/>
    </source>
</evidence>
<gene>
    <name evidence="7" type="ORF">Dsi01nite_038830</name>
</gene>
<reference evidence="7" key="1">
    <citation type="submission" date="2021-01" db="EMBL/GenBank/DDBJ databases">
        <title>Whole genome shotgun sequence of Dactylosporangium siamense NBRC 106093.</title>
        <authorList>
            <person name="Komaki H."/>
            <person name="Tamura T."/>
        </authorList>
    </citation>
    <scope>NUCLEOTIDE SEQUENCE</scope>
    <source>
        <strain evidence="7">NBRC 106093</strain>
    </source>
</reference>
<dbReference type="CDD" id="cd11643">
    <property type="entry name" value="Precorrin-6A-synthase"/>
    <property type="match status" value="1"/>
</dbReference>
<dbReference type="EMBL" id="BONQ01000056">
    <property type="protein sequence ID" value="GIG45842.1"/>
    <property type="molecule type" value="Genomic_DNA"/>
</dbReference>
<comment type="pathway">
    <text evidence="1">Cofactor biosynthesis; adenosylcobalamin biosynthesis.</text>
</comment>
<dbReference type="AlphaFoldDB" id="A0A919PLL5"/>
<dbReference type="Gene3D" id="3.30.950.10">
    <property type="entry name" value="Methyltransferase, Cobalt-precorrin-4 Transmethylase, Domain 2"/>
    <property type="match status" value="1"/>
</dbReference>
<dbReference type="PANTHER" id="PTHR43467:SF1">
    <property type="entry name" value="PRECORRIN-6A SYNTHASE [DEACETYLATING]"/>
    <property type="match status" value="1"/>
</dbReference>
<keyword evidence="3" id="KW-0489">Methyltransferase</keyword>
<evidence type="ECO:0000256" key="3">
    <source>
        <dbReference type="ARBA" id="ARBA00022603"/>
    </source>
</evidence>
<evidence type="ECO:0000259" key="6">
    <source>
        <dbReference type="Pfam" id="PF00590"/>
    </source>
</evidence>
<dbReference type="GO" id="GO:0043819">
    <property type="term" value="F:precorrin-6A synthase (deacetylating) activity"/>
    <property type="evidence" value="ECO:0007669"/>
    <property type="project" value="InterPro"/>
</dbReference>
<dbReference type="InterPro" id="IPR014776">
    <property type="entry name" value="4pyrrole_Mease_sub2"/>
</dbReference>
<dbReference type="Proteomes" id="UP000660611">
    <property type="component" value="Unassembled WGS sequence"/>
</dbReference>
<dbReference type="GO" id="GO:0032259">
    <property type="term" value="P:methylation"/>
    <property type="evidence" value="ECO:0007669"/>
    <property type="project" value="UniProtKB-KW"/>
</dbReference>
<name>A0A919PLL5_9ACTN</name>